<keyword evidence="9" id="KW-1185">Reference proteome</keyword>
<evidence type="ECO:0000313" key="8">
    <source>
        <dbReference type="EMBL" id="ORX40462.1"/>
    </source>
</evidence>
<sequence length="1225" mass="135868">MDVLTTPRPAAGSEELPMTTPTTDFSVIEAQKENIRPHVSGRSAATLSNLFAKSSESDRIVQEGHERHQKAIEEAERRDKEGEEMEEGIVDVLDAYNRYILFTVQHHPSAASHLLPLLESTTRRFVNDGRYAQDARHLKLWVMYARHVERREEVWAFLESKDVGTKHAVFYEEWAMALEGLGRKKKSDDIYRLGIHRKAAPVDRLKNRHQAFLARIMAPPSGVVPDDEPERSTRAVLGQTETGPSLISGAVQLAPSTRLSRAPNGHKMEIFTDSGASGDDGERGEWADLGTRDDRRKENTVEATPWKGETLPQKRAAQRTPKLEVFKDSLDNDAVRSADEVFSRQRASQSEAEMLKANPLRFHDTSAVSTAIPSLPAPPSACKAPRARVESSTFVMMPWKRPSDGPEIKDAKGKTERRMFPWDAVYKGGEEWCFEEVRARQRGILGKEYRKDVQEWEMQWHEPGASTPKAKAPPRKPPSPTFNTKLANEEVARMFDQTIHGGKMRDPDSDSDETSDDEDDVAPVFIAPTPNPATMLSPGSGMVPPTPTPAQGSLLQHRPAQSMMVFADENAGLRSASKPKFNIFSDTPAQTPLAAKPRAFGVYQEEPSLPMTATPAVRPRIASNPFATPAPEAVRPVEAPAEPVISDVIEEAKEEEAYVEEHQDLNDQYEPVPFNNERDFKKRLSTISERTMEYTQMTDGRGSSSVTRRTSAASSLADEAFSAGDISRRGLNVVAEEDESRGGRTSDASSAVSPQNQSGSMGTGFHLPEGFTIHGQADNLAHTLVVTEVYDTMHTAREGSPDTGDFVTAKQALPNPCNPSDPDILTSLFADMDLGSLGGYLFQHEDGSRRMDGLVKFAKSKGRRNSTSASASRSSLAPEECFHLDLSGKPYEVLDKIGEGGFGAVFLAADVEARDAQDEADSDDEDGEEDCLVAIKVERPSALWEGVVLDRIHQRLEPAARPSIVQPRAVYAFTDESFLVMDFASQGTLLDAVNKASSMGIAPLVPGGPSAFDELLAIFFTIELLRTVEDLHNAKFIHGDLKIDNCLIRLSEVPNAEWSAQYLRTGAEGWSDKGIKLIDFGRGIDLELYPPGQTFVSDWETDERDCVEMREGRAWTYQTDYSGLASVCYCMLYGKYITTEVDASGRQKISTPLKRYWQTELWTTLFDMLLNPTLIREGELPITPELADLRVKFEDWLEENCQKSGKSLRSMLKKIELQAITSRRV</sequence>
<protein>
    <recommendedName>
        <fullName evidence="10">Mad3/BUB1 homology region 1-domain-containing protein</fullName>
    </recommendedName>
</protein>
<feature type="compositionally biased region" description="Low complexity" evidence="5">
    <location>
        <begin position="703"/>
        <end position="715"/>
    </location>
</feature>
<keyword evidence="4" id="KW-0137">Centromere</keyword>
<dbReference type="SMART" id="SM00777">
    <property type="entry name" value="Mad3_BUB1_I"/>
    <property type="match status" value="1"/>
</dbReference>
<dbReference type="OrthoDB" id="248495at2759"/>
<dbReference type="GeneID" id="33554903"/>
<dbReference type="PROSITE" id="PS51489">
    <property type="entry name" value="BUB1_N"/>
    <property type="match status" value="1"/>
</dbReference>
<comment type="caution">
    <text evidence="8">The sequence shown here is derived from an EMBL/GenBank/DDBJ whole genome shotgun (WGS) entry which is preliminary data.</text>
</comment>
<feature type="region of interest" description="Disordered" evidence="5">
    <location>
        <begin position="462"/>
        <end position="483"/>
    </location>
</feature>
<dbReference type="Pfam" id="PF00069">
    <property type="entry name" value="Pkinase"/>
    <property type="match status" value="1"/>
</dbReference>
<feature type="compositionally biased region" description="Polar residues" evidence="5">
    <location>
        <begin position="691"/>
        <end position="702"/>
    </location>
</feature>
<feature type="region of interest" description="Disordered" evidence="5">
    <location>
        <begin position="498"/>
        <end position="519"/>
    </location>
</feature>
<dbReference type="CDD" id="cd13981">
    <property type="entry name" value="STKc_Bub1_BubR1"/>
    <property type="match status" value="1"/>
</dbReference>
<evidence type="ECO:0000256" key="1">
    <source>
        <dbReference type="ARBA" id="ARBA00004629"/>
    </source>
</evidence>
<dbReference type="FunCoup" id="A0A1Y1URA8">
    <property type="interactions" value="155"/>
</dbReference>
<feature type="region of interest" description="Disordered" evidence="5">
    <location>
        <begin position="734"/>
        <end position="769"/>
    </location>
</feature>
<keyword evidence="3" id="KW-0995">Kinetochore</keyword>
<dbReference type="GO" id="GO:0004672">
    <property type="term" value="F:protein kinase activity"/>
    <property type="evidence" value="ECO:0007669"/>
    <property type="project" value="InterPro"/>
</dbReference>
<dbReference type="InterPro" id="IPR000719">
    <property type="entry name" value="Prot_kinase_dom"/>
</dbReference>
<dbReference type="Pfam" id="PF08311">
    <property type="entry name" value="Mad3_BUB1_I"/>
    <property type="match status" value="1"/>
</dbReference>
<feature type="domain" description="BUB1 N-terminal" evidence="7">
    <location>
        <begin position="73"/>
        <end position="233"/>
    </location>
</feature>
<dbReference type="GO" id="GO:0007094">
    <property type="term" value="P:mitotic spindle assembly checkpoint signaling"/>
    <property type="evidence" value="ECO:0007669"/>
    <property type="project" value="InterPro"/>
</dbReference>
<dbReference type="InterPro" id="IPR008271">
    <property type="entry name" value="Ser/Thr_kinase_AS"/>
</dbReference>
<feature type="compositionally biased region" description="Basic and acidic residues" evidence="5">
    <location>
        <begin position="280"/>
        <end position="300"/>
    </location>
</feature>
<dbReference type="PANTHER" id="PTHR14030:SF4">
    <property type="entry name" value="BUB1 KINASE, ISOFORM A-RELATED"/>
    <property type="match status" value="1"/>
</dbReference>
<dbReference type="Gene3D" id="1.25.40.430">
    <property type="match status" value="1"/>
</dbReference>
<dbReference type="AlphaFoldDB" id="A0A1Y1URA8"/>
<dbReference type="GO" id="GO:0051754">
    <property type="term" value="P:meiotic sister chromatid cohesion, centromeric"/>
    <property type="evidence" value="ECO:0007669"/>
    <property type="project" value="TreeGrafter"/>
</dbReference>
<gene>
    <name evidence="8" type="ORF">BD324DRAFT_574984</name>
</gene>
<dbReference type="PROSITE" id="PS50011">
    <property type="entry name" value="PROTEIN_KINASE_DOM"/>
    <property type="match status" value="1"/>
</dbReference>
<feature type="domain" description="Protein kinase" evidence="6">
    <location>
        <begin position="891"/>
        <end position="1225"/>
    </location>
</feature>
<evidence type="ECO:0000256" key="5">
    <source>
        <dbReference type="SAM" id="MobiDB-lite"/>
    </source>
</evidence>
<reference evidence="8 9" key="1">
    <citation type="submission" date="2017-03" db="EMBL/GenBank/DDBJ databases">
        <title>Widespread Adenine N6-methylation of Active Genes in Fungi.</title>
        <authorList>
            <consortium name="DOE Joint Genome Institute"/>
            <person name="Mondo S.J."/>
            <person name="Dannebaum R.O."/>
            <person name="Kuo R.C."/>
            <person name="Louie K.B."/>
            <person name="Bewick A.J."/>
            <person name="Labutti K."/>
            <person name="Haridas S."/>
            <person name="Kuo A."/>
            <person name="Salamov A."/>
            <person name="Ahrendt S.R."/>
            <person name="Lau R."/>
            <person name="Bowen B.P."/>
            <person name="Lipzen A."/>
            <person name="Sullivan W."/>
            <person name="Andreopoulos W.B."/>
            <person name="Clum A."/>
            <person name="Lindquist E."/>
            <person name="Daum C."/>
            <person name="Northen T.R."/>
            <person name="Ramamoorthy G."/>
            <person name="Schmitz R.J."/>
            <person name="Gryganskyi A."/>
            <person name="Culley D."/>
            <person name="Magnuson J."/>
            <person name="James T.Y."/>
            <person name="O'Malley M.A."/>
            <person name="Stajich J.E."/>
            <person name="Spatafora J.W."/>
            <person name="Visel A."/>
            <person name="Grigoriev I.V."/>
        </authorList>
    </citation>
    <scope>NUCLEOTIDE SEQUENCE [LARGE SCALE GENOMIC DNA]</scope>
    <source>
        <strain evidence="8 9">NRRL Y-17943</strain>
    </source>
</reference>
<feature type="compositionally biased region" description="Acidic residues" evidence="5">
    <location>
        <begin position="509"/>
        <end position="519"/>
    </location>
</feature>
<feature type="compositionally biased region" description="Basic and acidic residues" evidence="5">
    <location>
        <begin position="56"/>
        <end position="81"/>
    </location>
</feature>
<keyword evidence="2" id="KW-0158">Chromosome</keyword>
<dbReference type="RefSeq" id="XP_021874141.1">
    <property type="nucleotide sequence ID" value="XM_022013095.1"/>
</dbReference>
<feature type="region of interest" description="Disordered" evidence="5">
    <location>
        <begin position="56"/>
        <end position="83"/>
    </location>
</feature>
<comment type="subcellular location">
    <subcellularLocation>
        <location evidence="1">Chromosome</location>
        <location evidence="1">Centromere</location>
        <location evidence="1">Kinetochore</location>
    </subcellularLocation>
</comment>
<dbReference type="InParanoid" id="A0A1Y1URA8"/>
<dbReference type="PANTHER" id="PTHR14030">
    <property type="entry name" value="MITOTIC CHECKPOINT SERINE/THREONINE-PROTEIN KINASE BUB1"/>
    <property type="match status" value="1"/>
</dbReference>
<evidence type="ECO:0000256" key="4">
    <source>
        <dbReference type="ARBA" id="ARBA00023328"/>
    </source>
</evidence>
<name>A0A1Y1URA8_9TREE</name>
<proteinExistence type="predicted"/>
<dbReference type="Proteomes" id="UP000193218">
    <property type="component" value="Unassembled WGS sequence"/>
</dbReference>
<feature type="region of interest" description="Disordered" evidence="5">
    <location>
        <begin position="1"/>
        <end position="22"/>
    </location>
</feature>
<dbReference type="GO" id="GO:0005524">
    <property type="term" value="F:ATP binding"/>
    <property type="evidence" value="ECO:0007669"/>
    <property type="project" value="InterPro"/>
</dbReference>
<evidence type="ECO:0008006" key="10">
    <source>
        <dbReference type="Google" id="ProtNLM"/>
    </source>
</evidence>
<dbReference type="PROSITE" id="PS00108">
    <property type="entry name" value="PROTEIN_KINASE_ST"/>
    <property type="match status" value="1"/>
</dbReference>
<dbReference type="GO" id="GO:0005634">
    <property type="term" value="C:nucleus"/>
    <property type="evidence" value="ECO:0007669"/>
    <property type="project" value="TreeGrafter"/>
</dbReference>
<dbReference type="Gene3D" id="1.10.510.10">
    <property type="entry name" value="Transferase(Phosphotransferase) domain 1"/>
    <property type="match status" value="1"/>
</dbReference>
<accession>A0A1Y1URA8</accession>
<feature type="region of interest" description="Disordered" evidence="5">
    <location>
        <begin position="691"/>
        <end position="718"/>
    </location>
</feature>
<feature type="region of interest" description="Disordered" evidence="5">
    <location>
        <begin position="268"/>
        <end position="323"/>
    </location>
</feature>
<dbReference type="STRING" id="4999.A0A1Y1URA8"/>
<feature type="compositionally biased region" description="Polar residues" evidence="5">
    <location>
        <begin position="746"/>
        <end position="760"/>
    </location>
</feature>
<dbReference type="SUPFAM" id="SSF56112">
    <property type="entry name" value="Protein kinase-like (PK-like)"/>
    <property type="match status" value="1"/>
</dbReference>
<dbReference type="EMBL" id="NBSH01000001">
    <property type="protein sequence ID" value="ORX40462.1"/>
    <property type="molecule type" value="Genomic_DNA"/>
</dbReference>
<evidence type="ECO:0000313" key="9">
    <source>
        <dbReference type="Proteomes" id="UP000193218"/>
    </source>
</evidence>
<dbReference type="InterPro" id="IPR015661">
    <property type="entry name" value="Bub1/Mad3"/>
</dbReference>
<dbReference type="SMART" id="SM00220">
    <property type="entry name" value="S_TKc"/>
    <property type="match status" value="1"/>
</dbReference>
<dbReference type="GO" id="GO:0032991">
    <property type="term" value="C:protein-containing complex"/>
    <property type="evidence" value="ECO:0007669"/>
    <property type="project" value="UniProtKB-ARBA"/>
</dbReference>
<evidence type="ECO:0000256" key="2">
    <source>
        <dbReference type="ARBA" id="ARBA00022454"/>
    </source>
</evidence>
<evidence type="ECO:0000259" key="6">
    <source>
        <dbReference type="PROSITE" id="PS50011"/>
    </source>
</evidence>
<evidence type="ECO:0000259" key="7">
    <source>
        <dbReference type="PROSITE" id="PS51489"/>
    </source>
</evidence>
<dbReference type="GO" id="GO:0000776">
    <property type="term" value="C:kinetochore"/>
    <property type="evidence" value="ECO:0007669"/>
    <property type="project" value="UniProtKB-KW"/>
</dbReference>
<evidence type="ECO:0000256" key="3">
    <source>
        <dbReference type="ARBA" id="ARBA00022838"/>
    </source>
</evidence>
<organism evidence="8 9">
    <name type="scientific">Kockovaella imperatae</name>
    <dbReference type="NCBI Taxonomy" id="4999"/>
    <lineage>
        <taxon>Eukaryota</taxon>
        <taxon>Fungi</taxon>
        <taxon>Dikarya</taxon>
        <taxon>Basidiomycota</taxon>
        <taxon>Agaricomycotina</taxon>
        <taxon>Tremellomycetes</taxon>
        <taxon>Tremellales</taxon>
        <taxon>Cuniculitremaceae</taxon>
        <taxon>Kockovaella</taxon>
    </lineage>
</organism>
<dbReference type="InterPro" id="IPR013212">
    <property type="entry name" value="Mad3/Bub1_I"/>
</dbReference>
<dbReference type="InterPro" id="IPR011009">
    <property type="entry name" value="Kinase-like_dom_sf"/>
</dbReference>